<feature type="transmembrane region" description="Helical" evidence="5">
    <location>
        <begin position="303"/>
        <end position="324"/>
    </location>
</feature>
<evidence type="ECO:0000256" key="5">
    <source>
        <dbReference type="SAM" id="Phobius"/>
    </source>
</evidence>
<dbReference type="Proteomes" id="UP000582659">
    <property type="component" value="Unassembled WGS sequence"/>
</dbReference>
<feature type="transmembrane region" description="Helical" evidence="5">
    <location>
        <begin position="186"/>
        <end position="205"/>
    </location>
</feature>
<name>A0A7I8XNH7_BURXY</name>
<comment type="caution">
    <text evidence="7">The sequence shown here is derived from an EMBL/GenBank/DDBJ whole genome shotgun (WGS) entry which is preliminary data.</text>
</comment>
<feature type="domain" description="Major facilitator superfamily (MFS) profile" evidence="6">
    <location>
        <begin position="24"/>
        <end position="442"/>
    </location>
</feature>
<dbReference type="EMBL" id="CAJFCV020000001">
    <property type="protein sequence ID" value="CAG9080701.1"/>
    <property type="molecule type" value="Genomic_DNA"/>
</dbReference>
<feature type="transmembrane region" description="Helical" evidence="5">
    <location>
        <begin position="101"/>
        <end position="119"/>
    </location>
</feature>
<dbReference type="Pfam" id="PF00083">
    <property type="entry name" value="Sugar_tr"/>
    <property type="match status" value="1"/>
</dbReference>
<feature type="transmembrane region" description="Helical" evidence="5">
    <location>
        <begin position="356"/>
        <end position="378"/>
    </location>
</feature>
<evidence type="ECO:0000256" key="3">
    <source>
        <dbReference type="ARBA" id="ARBA00022989"/>
    </source>
</evidence>
<reference evidence="7" key="1">
    <citation type="submission" date="2020-09" db="EMBL/GenBank/DDBJ databases">
        <authorList>
            <person name="Kikuchi T."/>
        </authorList>
    </citation>
    <scope>NUCLEOTIDE SEQUENCE</scope>
    <source>
        <strain evidence="7">Ka4C1</strain>
    </source>
</reference>
<dbReference type="Gene3D" id="1.20.1250.20">
    <property type="entry name" value="MFS general substrate transporter like domains"/>
    <property type="match status" value="1"/>
</dbReference>
<evidence type="ECO:0000259" key="6">
    <source>
        <dbReference type="PROSITE" id="PS50850"/>
    </source>
</evidence>
<dbReference type="CDD" id="cd17317">
    <property type="entry name" value="MFS_SLC22"/>
    <property type="match status" value="1"/>
</dbReference>
<feature type="transmembrane region" description="Helical" evidence="5">
    <location>
        <begin position="125"/>
        <end position="145"/>
    </location>
</feature>
<gene>
    <name evidence="7" type="ORF">BXYJ_LOCUS464</name>
</gene>
<evidence type="ECO:0000313" key="8">
    <source>
        <dbReference type="Proteomes" id="UP000659654"/>
    </source>
</evidence>
<dbReference type="EMBL" id="CAJFDI010000001">
    <property type="protein sequence ID" value="CAD5208228.1"/>
    <property type="molecule type" value="Genomic_DNA"/>
</dbReference>
<dbReference type="InterPro" id="IPR005828">
    <property type="entry name" value="MFS_sugar_transport-like"/>
</dbReference>
<keyword evidence="4 5" id="KW-0472">Membrane</keyword>
<dbReference type="OrthoDB" id="5296287at2759"/>
<dbReference type="SMR" id="A0A7I8XNH7"/>
<dbReference type="GO" id="GO:0016020">
    <property type="term" value="C:membrane"/>
    <property type="evidence" value="ECO:0007669"/>
    <property type="project" value="UniProtKB-SubCell"/>
</dbReference>
<keyword evidence="8" id="KW-1185">Reference proteome</keyword>
<feature type="transmembrane region" description="Helical" evidence="5">
    <location>
        <begin position="331"/>
        <end position="350"/>
    </location>
</feature>
<protein>
    <submittedName>
        <fullName evidence="7">(pine wood nematode) hypothetical protein</fullName>
    </submittedName>
</protein>
<dbReference type="SUPFAM" id="SSF103473">
    <property type="entry name" value="MFS general substrate transporter"/>
    <property type="match status" value="1"/>
</dbReference>
<organism evidence="7 8">
    <name type="scientific">Bursaphelenchus xylophilus</name>
    <name type="common">Pinewood nematode worm</name>
    <name type="synonym">Aphelenchoides xylophilus</name>
    <dbReference type="NCBI Taxonomy" id="6326"/>
    <lineage>
        <taxon>Eukaryota</taxon>
        <taxon>Metazoa</taxon>
        <taxon>Ecdysozoa</taxon>
        <taxon>Nematoda</taxon>
        <taxon>Chromadorea</taxon>
        <taxon>Rhabditida</taxon>
        <taxon>Tylenchina</taxon>
        <taxon>Tylenchomorpha</taxon>
        <taxon>Aphelenchoidea</taxon>
        <taxon>Aphelenchoididae</taxon>
        <taxon>Bursaphelenchus</taxon>
    </lineage>
</organism>
<sequence>MDRLEDFDKWNPYIIWIFTSMTFTWCITAAPMMMTAFIVGQVCPPDANCTVTPGTLMEEFNLTGDKSHLAGIATSMYLFGNMVGACTVARIADLIGRRPLIIVNVFLLGVIGCISATSSSIYEYIVLRFVQGIFFPGCGIVSWVLAYESMGMFWRSYAAFFFGAAWVVGYCIISPLAYLIPYWRHLVVVASFPSCVLGVFYYFTIPESYHYMVSKGKSKDLSNWLKNLNRFKKETELSAEILISEHMKHQKSDGSEDKNFFVQLISHKRILFYTFVLSYLWVCDTFVYYGLSLFSTELAGNKFWNYILSGLIELPSYAVSPYLLNKIGRRLFVSLSHFLAAFSFLGTIFVESPTVSLLLWLTGKFGISCAFTCLFVYASEVFPTNLRSGCIGACEVLARLGGVFAPQANELKFVYEKLPMIFFTIVASVGGAVTLTLPETKGQNLPDTTCEAENRTTISQRVHAETILSNVD</sequence>
<comment type="subcellular location">
    <subcellularLocation>
        <location evidence="1">Membrane</location>
        <topology evidence="1">Multi-pass membrane protein</topology>
    </subcellularLocation>
</comment>
<feature type="transmembrane region" description="Helical" evidence="5">
    <location>
        <begin position="12"/>
        <end position="38"/>
    </location>
</feature>
<dbReference type="GO" id="GO:0022857">
    <property type="term" value="F:transmembrane transporter activity"/>
    <property type="evidence" value="ECO:0007669"/>
    <property type="project" value="InterPro"/>
</dbReference>
<evidence type="ECO:0000256" key="2">
    <source>
        <dbReference type="ARBA" id="ARBA00022692"/>
    </source>
</evidence>
<dbReference type="InterPro" id="IPR036259">
    <property type="entry name" value="MFS_trans_sf"/>
</dbReference>
<evidence type="ECO:0000256" key="1">
    <source>
        <dbReference type="ARBA" id="ARBA00004141"/>
    </source>
</evidence>
<dbReference type="AlphaFoldDB" id="A0A7I8XNH7"/>
<dbReference type="Proteomes" id="UP000659654">
    <property type="component" value="Unassembled WGS sequence"/>
</dbReference>
<feature type="transmembrane region" description="Helical" evidence="5">
    <location>
        <begin position="69"/>
        <end position="89"/>
    </location>
</feature>
<dbReference type="PANTHER" id="PTHR24064">
    <property type="entry name" value="SOLUTE CARRIER FAMILY 22 MEMBER"/>
    <property type="match status" value="1"/>
</dbReference>
<feature type="transmembrane region" description="Helical" evidence="5">
    <location>
        <begin position="270"/>
        <end position="291"/>
    </location>
</feature>
<feature type="transmembrane region" description="Helical" evidence="5">
    <location>
        <begin position="418"/>
        <end position="437"/>
    </location>
</feature>
<keyword evidence="2 5" id="KW-0812">Transmembrane</keyword>
<evidence type="ECO:0000313" key="7">
    <source>
        <dbReference type="EMBL" id="CAD5208228.1"/>
    </source>
</evidence>
<feature type="transmembrane region" description="Helical" evidence="5">
    <location>
        <begin position="157"/>
        <end position="180"/>
    </location>
</feature>
<dbReference type="PROSITE" id="PS50850">
    <property type="entry name" value="MFS"/>
    <property type="match status" value="1"/>
</dbReference>
<dbReference type="InterPro" id="IPR020846">
    <property type="entry name" value="MFS_dom"/>
</dbReference>
<proteinExistence type="predicted"/>
<accession>A0A7I8XNH7</accession>
<evidence type="ECO:0000256" key="4">
    <source>
        <dbReference type="ARBA" id="ARBA00023136"/>
    </source>
</evidence>
<keyword evidence="3 5" id="KW-1133">Transmembrane helix</keyword>